<comment type="subcellular location">
    <subcellularLocation>
        <location evidence="1">Mitochondrion inner membrane</location>
        <topology evidence="1">Multi-pass membrane protein</topology>
    </subcellularLocation>
</comment>
<keyword evidence="7 13" id="KW-1133">Transmembrane helix</keyword>
<dbReference type="InterPro" id="IPR023395">
    <property type="entry name" value="MCP_dom_sf"/>
</dbReference>
<dbReference type="Pfam" id="PF00153">
    <property type="entry name" value="Mito_carr"/>
    <property type="match status" value="3"/>
</dbReference>
<dbReference type="GO" id="GO:0015131">
    <property type="term" value="F:oxaloacetate transmembrane transporter activity"/>
    <property type="evidence" value="ECO:0007669"/>
    <property type="project" value="EnsemblFungi"/>
</dbReference>
<dbReference type="SUPFAM" id="SSF103506">
    <property type="entry name" value="Mitochondrial carrier"/>
    <property type="match status" value="1"/>
</dbReference>
<evidence type="ECO:0000256" key="13">
    <source>
        <dbReference type="SAM" id="Phobius"/>
    </source>
</evidence>
<dbReference type="GO" id="GO:0034658">
    <property type="term" value="F:isopropylmalate transmembrane transporter activity"/>
    <property type="evidence" value="ECO:0007669"/>
    <property type="project" value="EnsemblFungi"/>
</dbReference>
<name>A0A068SGN2_9FUNG</name>
<feature type="transmembrane region" description="Helical" evidence="13">
    <location>
        <begin position="239"/>
        <end position="260"/>
    </location>
</feature>
<dbReference type="InterPro" id="IPR018108">
    <property type="entry name" value="MCP_transmembrane"/>
</dbReference>
<evidence type="ECO:0000256" key="12">
    <source>
        <dbReference type="SAM" id="MobiDB-lite"/>
    </source>
</evidence>
<evidence type="ECO:0000256" key="4">
    <source>
        <dbReference type="ARBA" id="ARBA00022692"/>
    </source>
</evidence>
<organism evidence="14 15">
    <name type="scientific">Lichtheimia corymbifera JMRC:FSU:9682</name>
    <dbReference type="NCBI Taxonomy" id="1263082"/>
    <lineage>
        <taxon>Eukaryota</taxon>
        <taxon>Fungi</taxon>
        <taxon>Fungi incertae sedis</taxon>
        <taxon>Mucoromycota</taxon>
        <taxon>Mucoromycotina</taxon>
        <taxon>Mucoromycetes</taxon>
        <taxon>Mucorales</taxon>
        <taxon>Lichtheimiaceae</taxon>
        <taxon>Lichtheimia</taxon>
    </lineage>
</organism>
<comment type="similarity">
    <text evidence="2 11">Belongs to the mitochondrial carrier (TC 2.A.29) family.</text>
</comment>
<evidence type="ECO:0000256" key="9">
    <source>
        <dbReference type="ARBA" id="ARBA00023136"/>
    </source>
</evidence>
<evidence type="ECO:0000256" key="10">
    <source>
        <dbReference type="PROSITE-ProRule" id="PRU00282"/>
    </source>
</evidence>
<protein>
    <submittedName>
        <fullName evidence="14">Oac1p</fullName>
    </submittedName>
</protein>
<dbReference type="PANTHER" id="PTHR45928:SF1">
    <property type="entry name" value="RE38146P"/>
    <property type="match status" value="1"/>
</dbReference>
<keyword evidence="3 11" id="KW-0813">Transport</keyword>
<proteinExistence type="inferred from homology"/>
<feature type="repeat" description="Solcar" evidence="10">
    <location>
        <begin position="27"/>
        <end position="123"/>
    </location>
</feature>
<evidence type="ECO:0000256" key="2">
    <source>
        <dbReference type="ARBA" id="ARBA00006375"/>
    </source>
</evidence>
<dbReference type="InterPro" id="IPR051508">
    <property type="entry name" value="Mito_Carrier_Antiporter"/>
</dbReference>
<sequence length="335" mass="36267">MATSESLKTTAALPQQTTETTSPSKLKETFVGFTIGGLAACGAVTFTNPLEVVKTRLQLQGELVRAGALSASARPYHNSLQALQVILKHEGIRGIQRGLGVAYVYQVCLNGSRIGLYEPVQNAAVSLFDIQSKQGMLASGVFAGAVAGVTGALLGSPLYLIKTRQQSYSPVFKQIGHQHEIDSAWNALSRIYRSEGLKGIYRGADAAMARAGVGSAVQMPTYMFGKEILVSRFGLPDSIATHFATSMFAGFLVSIAMNPFDVISTRMYNQGVDPVTGRGLLYNSPVDCFLKLTRTEGIRGLYKGFSAHYLRIGPHTTLMFVFMEQIKNIYGKYLQ</sequence>
<evidence type="ECO:0000256" key="6">
    <source>
        <dbReference type="ARBA" id="ARBA00022792"/>
    </source>
</evidence>
<keyword evidence="9 10" id="KW-0472">Membrane</keyword>
<keyword evidence="4 10" id="KW-0812">Transmembrane</keyword>
<evidence type="ECO:0000256" key="1">
    <source>
        <dbReference type="ARBA" id="ARBA00004448"/>
    </source>
</evidence>
<comment type="caution">
    <text evidence="14">The sequence shown here is derived from an EMBL/GenBank/DDBJ whole genome shotgun (WGS) entry which is preliminary data.</text>
</comment>
<keyword evidence="6" id="KW-0999">Mitochondrion inner membrane</keyword>
<evidence type="ECO:0000256" key="11">
    <source>
        <dbReference type="RuleBase" id="RU000488"/>
    </source>
</evidence>
<dbReference type="OrthoDB" id="6703404at2759"/>
<keyword evidence="15" id="KW-1185">Reference proteome</keyword>
<dbReference type="Gene3D" id="1.50.40.10">
    <property type="entry name" value="Mitochondrial carrier domain"/>
    <property type="match status" value="1"/>
</dbReference>
<evidence type="ECO:0000256" key="5">
    <source>
        <dbReference type="ARBA" id="ARBA00022737"/>
    </source>
</evidence>
<reference evidence="14" key="1">
    <citation type="submission" date="2013-08" db="EMBL/GenBank/DDBJ databases">
        <title>Gene expansion shapes genome architecture in the human pathogen Lichtheimia corymbifera: an evolutionary genomics analysis in the ancient terrestrial Mucorales (Mucoromycotina).</title>
        <authorList>
            <person name="Schwartze V.U."/>
            <person name="Winter S."/>
            <person name="Shelest E."/>
            <person name="Marcet-Houben M."/>
            <person name="Horn F."/>
            <person name="Wehner S."/>
            <person name="Hoffmann K."/>
            <person name="Riege K."/>
            <person name="Sammeth M."/>
            <person name="Nowrousian M."/>
            <person name="Valiante V."/>
            <person name="Linde J."/>
            <person name="Jacobsen I.D."/>
            <person name="Marz M."/>
            <person name="Brakhage A.A."/>
            <person name="Gabaldon T."/>
            <person name="Bocker S."/>
            <person name="Voigt K."/>
        </authorList>
    </citation>
    <scope>NUCLEOTIDE SEQUENCE [LARGE SCALE GENOMIC DNA]</scope>
    <source>
        <strain evidence="14">FSU 9682</strain>
    </source>
</reference>
<evidence type="ECO:0000313" key="15">
    <source>
        <dbReference type="Proteomes" id="UP000027586"/>
    </source>
</evidence>
<evidence type="ECO:0000256" key="7">
    <source>
        <dbReference type="ARBA" id="ARBA00022989"/>
    </source>
</evidence>
<dbReference type="GO" id="GO:0005743">
    <property type="term" value="C:mitochondrial inner membrane"/>
    <property type="evidence" value="ECO:0007669"/>
    <property type="project" value="UniProtKB-SubCell"/>
</dbReference>
<dbReference type="GO" id="GO:1901239">
    <property type="term" value="F:malonate(1-) transmembrane transporter activity"/>
    <property type="evidence" value="ECO:0007669"/>
    <property type="project" value="EnsemblFungi"/>
</dbReference>
<feature type="region of interest" description="Disordered" evidence="12">
    <location>
        <begin position="1"/>
        <end position="23"/>
    </location>
</feature>
<evidence type="ECO:0000256" key="8">
    <source>
        <dbReference type="ARBA" id="ARBA00023128"/>
    </source>
</evidence>
<keyword evidence="5" id="KW-0677">Repeat</keyword>
<dbReference type="Proteomes" id="UP000027586">
    <property type="component" value="Unassembled WGS sequence"/>
</dbReference>
<dbReference type="GO" id="GO:0015116">
    <property type="term" value="F:sulfate transmembrane transporter activity"/>
    <property type="evidence" value="ECO:0007669"/>
    <property type="project" value="EnsemblFungi"/>
</dbReference>
<keyword evidence="8" id="KW-0496">Mitochondrion</keyword>
<gene>
    <name evidence="14" type="ORF">LCOR_11215.1</name>
</gene>
<evidence type="ECO:0000256" key="3">
    <source>
        <dbReference type="ARBA" id="ARBA00022448"/>
    </source>
</evidence>
<evidence type="ECO:0000313" key="14">
    <source>
        <dbReference type="EMBL" id="CDH60431.1"/>
    </source>
</evidence>
<dbReference type="AlphaFoldDB" id="A0A068SGN2"/>
<dbReference type="PROSITE" id="PS50920">
    <property type="entry name" value="SOLCAR"/>
    <property type="match status" value="3"/>
</dbReference>
<dbReference type="PANTHER" id="PTHR45928">
    <property type="entry name" value="RE38146P"/>
    <property type="match status" value="1"/>
</dbReference>
<accession>A0A068SGN2</accession>
<feature type="repeat" description="Solcar" evidence="10">
    <location>
        <begin position="134"/>
        <end position="228"/>
    </location>
</feature>
<dbReference type="STRING" id="1263082.A0A068SGN2"/>
<feature type="repeat" description="Solcar" evidence="10">
    <location>
        <begin position="237"/>
        <end position="329"/>
    </location>
</feature>
<feature type="transmembrane region" description="Helical" evidence="13">
    <location>
        <begin position="136"/>
        <end position="161"/>
    </location>
</feature>
<dbReference type="EMBL" id="CBTN010000092">
    <property type="protein sequence ID" value="CDH60431.1"/>
    <property type="molecule type" value="Genomic_DNA"/>
</dbReference>
<dbReference type="VEuPathDB" id="FungiDB:LCOR_11215.1"/>